<keyword evidence="3" id="KW-1185">Reference proteome</keyword>
<proteinExistence type="predicted"/>
<comment type="caution">
    <text evidence="2">The sequence shown here is derived from an EMBL/GenBank/DDBJ whole genome shotgun (WGS) entry which is preliminary data.</text>
</comment>
<dbReference type="AlphaFoldDB" id="A0A9D4Z745"/>
<evidence type="ECO:0000313" key="2">
    <source>
        <dbReference type="EMBL" id="KAI5064808.1"/>
    </source>
</evidence>
<reference evidence="2" key="1">
    <citation type="submission" date="2021-01" db="EMBL/GenBank/DDBJ databases">
        <title>Adiantum capillus-veneris genome.</title>
        <authorList>
            <person name="Fang Y."/>
            <person name="Liao Q."/>
        </authorList>
    </citation>
    <scope>NUCLEOTIDE SEQUENCE</scope>
    <source>
        <strain evidence="2">H3</strain>
        <tissue evidence="2">Leaf</tissue>
    </source>
</reference>
<dbReference type="EMBL" id="JABFUD020000019">
    <property type="protein sequence ID" value="KAI5064808.1"/>
    <property type="molecule type" value="Genomic_DNA"/>
</dbReference>
<sequence>MASASACRSCPYCKLRKSSAIHVLLMVMVMILVCDGSSTTANAENSLCPLEDLGFLPVYPYWSLCINPAVYETEGYMLQGLGGSGGGYLAPEWDESNSTYYVRLSEEGATYVLTNPSDDIRNFVAQAQDVYFTNSNSGRVLSWRQEGDEYFLVEVDVDDQYSAFQFLASTYSLPCPAILTARCVAYYVASYSDSSLGLSYYEEDGATYFKKGQDLSSIGMVHLGGRNVNKNNNIDIASVV</sequence>
<evidence type="ECO:0000313" key="3">
    <source>
        <dbReference type="Proteomes" id="UP000886520"/>
    </source>
</evidence>
<feature type="chain" id="PRO_5039173561" evidence="1">
    <location>
        <begin position="37"/>
        <end position="240"/>
    </location>
</feature>
<dbReference type="Proteomes" id="UP000886520">
    <property type="component" value="Chromosome 19"/>
</dbReference>
<gene>
    <name evidence="2" type="ORF">GOP47_0019503</name>
</gene>
<evidence type="ECO:0000256" key="1">
    <source>
        <dbReference type="SAM" id="SignalP"/>
    </source>
</evidence>
<organism evidence="2 3">
    <name type="scientific">Adiantum capillus-veneris</name>
    <name type="common">Maidenhair fern</name>
    <dbReference type="NCBI Taxonomy" id="13818"/>
    <lineage>
        <taxon>Eukaryota</taxon>
        <taxon>Viridiplantae</taxon>
        <taxon>Streptophyta</taxon>
        <taxon>Embryophyta</taxon>
        <taxon>Tracheophyta</taxon>
        <taxon>Polypodiopsida</taxon>
        <taxon>Polypodiidae</taxon>
        <taxon>Polypodiales</taxon>
        <taxon>Pteridineae</taxon>
        <taxon>Pteridaceae</taxon>
        <taxon>Vittarioideae</taxon>
        <taxon>Adiantum</taxon>
    </lineage>
</organism>
<keyword evidence="1" id="KW-0732">Signal</keyword>
<feature type="signal peptide" evidence="1">
    <location>
        <begin position="1"/>
        <end position="36"/>
    </location>
</feature>
<protein>
    <submittedName>
        <fullName evidence="2">Uncharacterized protein</fullName>
    </submittedName>
</protein>
<accession>A0A9D4Z745</accession>
<name>A0A9D4Z745_ADICA</name>